<gene>
    <name evidence="1" type="ORF">B2M20_06335</name>
</gene>
<organism evidence="1 2">
    <name type="scientific">Nitrobacter vulgaris</name>
    <dbReference type="NCBI Taxonomy" id="29421"/>
    <lineage>
        <taxon>Bacteria</taxon>
        <taxon>Pseudomonadati</taxon>
        <taxon>Pseudomonadota</taxon>
        <taxon>Alphaproteobacteria</taxon>
        <taxon>Hyphomicrobiales</taxon>
        <taxon>Nitrobacteraceae</taxon>
        <taxon>Nitrobacter</taxon>
    </lineage>
</organism>
<proteinExistence type="predicted"/>
<sequence length="70" mass="7859">MKPFPWQQAMGFGFGVLRLAPDDFWRMTPRELAQAIRAIQGYATAPLARAELDELQARFPDAPPKGGRDD</sequence>
<dbReference type="OrthoDB" id="7582980at2"/>
<dbReference type="NCBIfam" id="TIGR02216">
    <property type="entry name" value="phage_TIGR02216"/>
    <property type="match status" value="1"/>
</dbReference>
<dbReference type="AlphaFoldDB" id="A0A1V4HZY5"/>
<dbReference type="InterPro" id="IPR019056">
    <property type="entry name" value="Phage_TAC_6"/>
</dbReference>
<keyword evidence="2" id="KW-1185">Reference proteome</keyword>
<dbReference type="RefSeq" id="WP_079446228.1">
    <property type="nucleotide sequence ID" value="NZ_JAVDPZ010000017.1"/>
</dbReference>
<dbReference type="InterPro" id="IPR011739">
    <property type="entry name" value="GTA_rcc01693"/>
</dbReference>
<protein>
    <recommendedName>
        <fullName evidence="3">Phage tail assembly chaperone</fullName>
    </recommendedName>
</protein>
<dbReference type="EMBL" id="MWPQ01000026">
    <property type="protein sequence ID" value="OPH83531.1"/>
    <property type="molecule type" value="Genomic_DNA"/>
</dbReference>
<name>A0A1V4HZY5_NITVU</name>
<evidence type="ECO:0008006" key="3">
    <source>
        <dbReference type="Google" id="ProtNLM"/>
    </source>
</evidence>
<dbReference type="Proteomes" id="UP000189940">
    <property type="component" value="Unassembled WGS sequence"/>
</dbReference>
<accession>A0A1V4HZY5</accession>
<evidence type="ECO:0000313" key="1">
    <source>
        <dbReference type="EMBL" id="OPH83531.1"/>
    </source>
</evidence>
<dbReference type="STRING" id="29421.B2M20_06335"/>
<dbReference type="Pfam" id="PF09550">
    <property type="entry name" value="Phage_TAC_6"/>
    <property type="match status" value="1"/>
</dbReference>
<comment type="caution">
    <text evidence="1">The sequence shown here is derived from an EMBL/GenBank/DDBJ whole genome shotgun (WGS) entry which is preliminary data.</text>
</comment>
<reference evidence="1 2" key="1">
    <citation type="submission" date="2017-02" db="EMBL/GenBank/DDBJ databases">
        <title>Genome sequence of the nitrite-oxidizing bacterium Nitrobacter vulgaris strain Ab1.</title>
        <authorList>
            <person name="Mellbye B.L."/>
            <person name="Davis E.W."/>
            <person name="Spieck E."/>
            <person name="Chang J.H."/>
            <person name="Bottomley P.J."/>
            <person name="Sayavedra-Soto L.A."/>
        </authorList>
    </citation>
    <scope>NUCLEOTIDE SEQUENCE [LARGE SCALE GENOMIC DNA]</scope>
    <source>
        <strain evidence="1 2">Ab1</strain>
    </source>
</reference>
<evidence type="ECO:0000313" key="2">
    <source>
        <dbReference type="Proteomes" id="UP000189940"/>
    </source>
</evidence>